<protein>
    <submittedName>
        <fullName evidence="2">DUF6262 family protein</fullName>
    </submittedName>
</protein>
<proteinExistence type="predicted"/>
<evidence type="ECO:0000313" key="3">
    <source>
        <dbReference type="Proteomes" id="UP001603978"/>
    </source>
</evidence>
<comment type="caution">
    <text evidence="2">The sequence shown here is derived from an EMBL/GenBank/DDBJ whole genome shotgun (WGS) entry which is preliminary data.</text>
</comment>
<gene>
    <name evidence="2" type="ORF">ACFLIM_49135</name>
</gene>
<evidence type="ECO:0000313" key="2">
    <source>
        <dbReference type="EMBL" id="MFG1711146.1"/>
    </source>
</evidence>
<name>A0ABW7AXQ8_9ACTN</name>
<keyword evidence="3" id="KW-1185">Reference proteome</keyword>
<feature type="region of interest" description="Disordered" evidence="1">
    <location>
        <begin position="118"/>
        <end position="141"/>
    </location>
</feature>
<dbReference type="RefSeq" id="WP_393177645.1">
    <property type="nucleotide sequence ID" value="NZ_JBICRM010000072.1"/>
</dbReference>
<dbReference type="Proteomes" id="UP001603978">
    <property type="component" value="Unassembled WGS sequence"/>
</dbReference>
<dbReference type="Pfam" id="PF19776">
    <property type="entry name" value="DUF6262"/>
    <property type="match status" value="1"/>
</dbReference>
<accession>A0ABW7AXQ8</accession>
<sequence length="141" mass="15907">MPSDRADRLAAHARARHQQTLQRAETTLADMVKDGEPVTISRLASKAAVSRAWIYTQPDLRAQIEQLQQHPQRQSVSRDSTSVNRATTESLRRRLTLALETLTQLRAENQQLRQDLARVHGQLRQAKTQSAPPPEAIQAPF</sequence>
<dbReference type="InterPro" id="IPR046229">
    <property type="entry name" value="TnpC-like"/>
</dbReference>
<feature type="region of interest" description="Disordered" evidence="1">
    <location>
        <begin position="66"/>
        <end position="89"/>
    </location>
</feature>
<evidence type="ECO:0000256" key="1">
    <source>
        <dbReference type="SAM" id="MobiDB-lite"/>
    </source>
</evidence>
<reference evidence="2 3" key="1">
    <citation type="submission" date="2024-10" db="EMBL/GenBank/DDBJ databases">
        <authorList>
            <person name="Topkara A.R."/>
            <person name="Saygin H."/>
        </authorList>
    </citation>
    <scope>NUCLEOTIDE SEQUENCE [LARGE SCALE GENOMIC DNA]</scope>
    <source>
        <strain evidence="2 3">M3C6</strain>
    </source>
</reference>
<feature type="compositionally biased region" description="Polar residues" evidence="1">
    <location>
        <begin position="66"/>
        <end position="84"/>
    </location>
</feature>
<organism evidence="2 3">
    <name type="scientific">Nonomuraea marmarensis</name>
    <dbReference type="NCBI Taxonomy" id="3351344"/>
    <lineage>
        <taxon>Bacteria</taxon>
        <taxon>Bacillati</taxon>
        <taxon>Actinomycetota</taxon>
        <taxon>Actinomycetes</taxon>
        <taxon>Streptosporangiales</taxon>
        <taxon>Streptosporangiaceae</taxon>
        <taxon>Nonomuraea</taxon>
    </lineage>
</organism>
<dbReference type="EMBL" id="JBICRM010000072">
    <property type="protein sequence ID" value="MFG1711146.1"/>
    <property type="molecule type" value="Genomic_DNA"/>
</dbReference>